<feature type="region of interest" description="Disordered" evidence="1">
    <location>
        <begin position="1"/>
        <end position="27"/>
    </location>
</feature>
<dbReference type="Gene3D" id="2.40.160.20">
    <property type="match status" value="1"/>
</dbReference>
<evidence type="ECO:0000313" key="3">
    <source>
        <dbReference type="Proteomes" id="UP000054302"/>
    </source>
</evidence>
<dbReference type="EMBL" id="KN847525">
    <property type="protein sequence ID" value="KIV88590.1"/>
    <property type="molecule type" value="Genomic_DNA"/>
</dbReference>
<dbReference type="VEuPathDB" id="FungiDB:PV10_08260"/>
<dbReference type="AlphaFoldDB" id="A0A0D1WIE2"/>
<organism evidence="2 3">
    <name type="scientific">Exophiala mesophila</name>
    <name type="common">Black yeast-like fungus</name>
    <dbReference type="NCBI Taxonomy" id="212818"/>
    <lineage>
        <taxon>Eukaryota</taxon>
        <taxon>Fungi</taxon>
        <taxon>Dikarya</taxon>
        <taxon>Ascomycota</taxon>
        <taxon>Pezizomycotina</taxon>
        <taxon>Eurotiomycetes</taxon>
        <taxon>Chaetothyriomycetidae</taxon>
        <taxon>Chaetothyriales</taxon>
        <taxon>Herpotrichiellaceae</taxon>
        <taxon>Exophiala</taxon>
    </lineage>
</organism>
<accession>A0A0D1WIE2</accession>
<gene>
    <name evidence="2" type="ORF">PV10_08260</name>
</gene>
<evidence type="ECO:0000256" key="1">
    <source>
        <dbReference type="SAM" id="MobiDB-lite"/>
    </source>
</evidence>
<evidence type="ECO:0000313" key="2">
    <source>
        <dbReference type="EMBL" id="KIV88590.1"/>
    </source>
</evidence>
<keyword evidence="3" id="KW-1185">Reference proteome</keyword>
<proteinExistence type="predicted"/>
<dbReference type="GeneID" id="27326105"/>
<name>A0A0D1WIE2_EXOME</name>
<reference evidence="2 3" key="1">
    <citation type="submission" date="2015-01" db="EMBL/GenBank/DDBJ databases">
        <title>The Genome Sequence of Exophiala mesophila CBS40295.</title>
        <authorList>
            <consortium name="The Broad Institute Genomics Platform"/>
            <person name="Cuomo C."/>
            <person name="de Hoog S."/>
            <person name="Gorbushina A."/>
            <person name="Stielow B."/>
            <person name="Teixiera M."/>
            <person name="Abouelleil A."/>
            <person name="Chapman S.B."/>
            <person name="Priest M."/>
            <person name="Young S.K."/>
            <person name="Wortman J."/>
            <person name="Nusbaum C."/>
            <person name="Birren B."/>
        </authorList>
    </citation>
    <scope>NUCLEOTIDE SEQUENCE [LARGE SCALE GENOMIC DNA]</scope>
    <source>
        <strain evidence="2 3">CBS 40295</strain>
    </source>
</reference>
<dbReference type="OrthoDB" id="2544694at2759"/>
<dbReference type="HOGENOM" id="CLU_2385958_0_0_1"/>
<dbReference type="Pfam" id="PF11578">
    <property type="entry name" value="DUF3237"/>
    <property type="match status" value="1"/>
</dbReference>
<dbReference type="RefSeq" id="XP_016220164.1">
    <property type="nucleotide sequence ID" value="XM_016373253.1"/>
</dbReference>
<sequence>MSSPTSEATEISRARSSRPSTISDHPSLKPALHLRVLIGPATQVGSLSRGNPLTVVPLVDASLTSEPGFPILINAHMRGQGVDYVHNDPDGRRMRLSSDLVVG</sequence>
<protein>
    <submittedName>
        <fullName evidence="2">Uncharacterized protein</fullName>
    </submittedName>
</protein>
<dbReference type="Proteomes" id="UP000054302">
    <property type="component" value="Unassembled WGS sequence"/>
</dbReference>